<reference evidence="1 2" key="1">
    <citation type="submission" date="2019-05" db="EMBL/GenBank/DDBJ databases">
        <title>Another draft genome of Portunus trituberculatus and its Hox gene families provides insights of decapod evolution.</title>
        <authorList>
            <person name="Jeong J.-H."/>
            <person name="Song I."/>
            <person name="Kim S."/>
            <person name="Choi T."/>
            <person name="Kim D."/>
            <person name="Ryu S."/>
            <person name="Kim W."/>
        </authorList>
    </citation>
    <scope>NUCLEOTIDE SEQUENCE [LARGE SCALE GENOMIC DNA]</scope>
    <source>
        <tissue evidence="1">Muscle</tissue>
    </source>
</reference>
<evidence type="ECO:0000313" key="2">
    <source>
        <dbReference type="Proteomes" id="UP000324222"/>
    </source>
</evidence>
<organism evidence="1 2">
    <name type="scientific">Portunus trituberculatus</name>
    <name type="common">Swimming crab</name>
    <name type="synonym">Neptunus trituberculatus</name>
    <dbReference type="NCBI Taxonomy" id="210409"/>
    <lineage>
        <taxon>Eukaryota</taxon>
        <taxon>Metazoa</taxon>
        <taxon>Ecdysozoa</taxon>
        <taxon>Arthropoda</taxon>
        <taxon>Crustacea</taxon>
        <taxon>Multicrustacea</taxon>
        <taxon>Malacostraca</taxon>
        <taxon>Eumalacostraca</taxon>
        <taxon>Eucarida</taxon>
        <taxon>Decapoda</taxon>
        <taxon>Pleocyemata</taxon>
        <taxon>Brachyura</taxon>
        <taxon>Eubrachyura</taxon>
        <taxon>Portunoidea</taxon>
        <taxon>Portunidae</taxon>
        <taxon>Portuninae</taxon>
        <taxon>Portunus</taxon>
    </lineage>
</organism>
<sequence length="17" mass="1816">MPPLPSRAYRTATRAAG</sequence>
<proteinExistence type="predicted"/>
<gene>
    <name evidence="1" type="ORF">E2C01_081811</name>
</gene>
<dbReference type="AlphaFoldDB" id="A0A5B7IZ44"/>
<keyword evidence="2" id="KW-1185">Reference proteome</keyword>
<name>A0A5B7IZ44_PORTR</name>
<comment type="caution">
    <text evidence="1">The sequence shown here is derived from an EMBL/GenBank/DDBJ whole genome shotgun (WGS) entry which is preliminary data.</text>
</comment>
<protein>
    <submittedName>
        <fullName evidence="1">Uncharacterized protein</fullName>
    </submittedName>
</protein>
<evidence type="ECO:0000313" key="1">
    <source>
        <dbReference type="EMBL" id="MPC86966.1"/>
    </source>
</evidence>
<accession>A0A5B7IZ44</accession>
<dbReference type="EMBL" id="VSRR010073107">
    <property type="protein sequence ID" value="MPC86966.1"/>
    <property type="molecule type" value="Genomic_DNA"/>
</dbReference>
<dbReference type="Proteomes" id="UP000324222">
    <property type="component" value="Unassembled WGS sequence"/>
</dbReference>